<evidence type="ECO:0000259" key="7">
    <source>
        <dbReference type="SMART" id="SM00906"/>
    </source>
</evidence>
<dbReference type="Pfam" id="PF04082">
    <property type="entry name" value="Fungal_trans"/>
    <property type="match status" value="1"/>
</dbReference>
<keyword evidence="9" id="KW-1185">Reference proteome</keyword>
<dbReference type="Proteomes" id="UP000297716">
    <property type="component" value="Unassembled WGS sequence"/>
</dbReference>
<dbReference type="GO" id="GO:0003677">
    <property type="term" value="F:DNA binding"/>
    <property type="evidence" value="ECO:0007669"/>
    <property type="project" value="UniProtKB-KW"/>
</dbReference>
<dbReference type="GO" id="GO:0005634">
    <property type="term" value="C:nucleus"/>
    <property type="evidence" value="ECO:0007669"/>
    <property type="project" value="UniProtKB-SubCell"/>
</dbReference>
<keyword evidence="4" id="KW-0238">DNA-binding</keyword>
<dbReference type="GO" id="GO:0008270">
    <property type="term" value="F:zinc ion binding"/>
    <property type="evidence" value="ECO:0007669"/>
    <property type="project" value="InterPro"/>
</dbReference>
<dbReference type="SMART" id="SM00906">
    <property type="entry name" value="Fungal_trans"/>
    <property type="match status" value="1"/>
</dbReference>
<dbReference type="PANTHER" id="PTHR47338:SF3">
    <property type="entry name" value="C6 FINGER DOMAIN TRANSCRIPTION FACTOR DBAA-RELATED"/>
    <property type="match status" value="1"/>
</dbReference>
<dbReference type="PANTHER" id="PTHR47338">
    <property type="entry name" value="ZN(II)2CYS6 TRANSCRIPTION FACTOR (EUROFUNG)-RELATED"/>
    <property type="match status" value="1"/>
</dbReference>
<keyword evidence="6" id="KW-0539">Nucleus</keyword>
<comment type="caution">
    <text evidence="8">The sequence shown here is derived from an EMBL/GenBank/DDBJ whole genome shotgun (WGS) entry which is preliminary data.</text>
</comment>
<evidence type="ECO:0000256" key="3">
    <source>
        <dbReference type="ARBA" id="ARBA00023015"/>
    </source>
</evidence>
<feature type="domain" description="Xylanolytic transcriptional activator regulatory" evidence="7">
    <location>
        <begin position="324"/>
        <end position="408"/>
    </location>
</feature>
<dbReference type="InterPro" id="IPR050815">
    <property type="entry name" value="TF_fung"/>
</dbReference>
<proteinExistence type="predicted"/>
<dbReference type="InterPro" id="IPR007219">
    <property type="entry name" value="XnlR_reg_dom"/>
</dbReference>
<name>A0A4Z0YWZ0_9PEZI</name>
<dbReference type="EMBL" id="SKBN01000067">
    <property type="protein sequence ID" value="TGJ84468.1"/>
    <property type="molecule type" value="Genomic_DNA"/>
</dbReference>
<keyword evidence="2" id="KW-0479">Metal-binding</keyword>
<keyword evidence="3" id="KW-0805">Transcription regulation</keyword>
<evidence type="ECO:0000256" key="6">
    <source>
        <dbReference type="ARBA" id="ARBA00023242"/>
    </source>
</evidence>
<keyword evidence="5" id="KW-0804">Transcription</keyword>
<accession>A0A4Z0YWZ0</accession>
<dbReference type="GO" id="GO:0006351">
    <property type="term" value="P:DNA-templated transcription"/>
    <property type="evidence" value="ECO:0007669"/>
    <property type="project" value="InterPro"/>
</dbReference>
<dbReference type="GO" id="GO:0000981">
    <property type="term" value="F:DNA-binding transcription factor activity, RNA polymerase II-specific"/>
    <property type="evidence" value="ECO:0007669"/>
    <property type="project" value="InterPro"/>
</dbReference>
<dbReference type="AlphaFoldDB" id="A0A4Z0YWZ0"/>
<organism evidence="8 9">
    <name type="scientific">Xylaria hypoxylon</name>
    <dbReference type="NCBI Taxonomy" id="37992"/>
    <lineage>
        <taxon>Eukaryota</taxon>
        <taxon>Fungi</taxon>
        <taxon>Dikarya</taxon>
        <taxon>Ascomycota</taxon>
        <taxon>Pezizomycotina</taxon>
        <taxon>Sordariomycetes</taxon>
        <taxon>Xylariomycetidae</taxon>
        <taxon>Xylariales</taxon>
        <taxon>Xylariaceae</taxon>
        <taxon>Xylaria</taxon>
    </lineage>
</organism>
<comment type="subcellular location">
    <subcellularLocation>
        <location evidence="1">Nucleus</location>
    </subcellularLocation>
</comment>
<evidence type="ECO:0000256" key="5">
    <source>
        <dbReference type="ARBA" id="ARBA00023163"/>
    </source>
</evidence>
<reference evidence="8 9" key="1">
    <citation type="submission" date="2019-03" db="EMBL/GenBank/DDBJ databases">
        <title>Draft genome sequence of Xylaria hypoxylon DSM 108379, a ubiquitous saprotrophic-parasitic fungi on hardwood.</title>
        <authorList>
            <person name="Buettner E."/>
            <person name="Leonhardt S."/>
            <person name="Gebauer A.M."/>
            <person name="Liers C."/>
            <person name="Hofrichter M."/>
            <person name="Kellner H."/>
        </authorList>
    </citation>
    <scope>NUCLEOTIDE SEQUENCE [LARGE SCALE GENOMIC DNA]</scope>
    <source>
        <strain evidence="8 9">DSM 108379</strain>
    </source>
</reference>
<sequence>MIPRTALLQNRGPGSCPELLAVNAGGENSDAAAKNLDVAHAKPQILTVSCRPLSPHEVPSEDISRLCRREFDTAVLEGVLREHQHMPPSSPVAEDAVNPPLDMSVMRDMIGLGEMEEIVETEDIGDPSLSQLPWALDVPGGGNSLPISHDIAPYQEDDQVSMVDVEEGWYTLQRDFTNNNVSGLSPVNQNIIPSFNSTTKSSLQPPTANTYASLEVSPDFAMSHLVQSDLDQLYMDRIHGFVPIVHHDSVSRAQMTLRYAMWTLAASASVYHLALRDTLYDRTRQLLENTDNPISDTKIAETETVQAWLLLAIHELMCVSFRCAWISAGRAFRLIQLDTAWTAETGSAADDSTPSNHAYHPQWVEVEQRRRTFWFAYCLDRLLSLRNGSCPMLSARVPVRLPCPDLAFQYGQPVLMGCLMDTDILTSTTASVRGPMSSFGECIVVATVAGRVLSHYLEATPDGATNDEGQRMNPHDSWDSLSSMDSLVTHGMRVFAMYHPPTAQERDPMLLFLAMVWRAIVIYLWHTAESIPTPALNRDHAMKAKLSQQAEVAAREMLRLMSKLSGWSSWKGLHT</sequence>
<dbReference type="STRING" id="37992.A0A4Z0YWZ0"/>
<evidence type="ECO:0000313" key="9">
    <source>
        <dbReference type="Proteomes" id="UP000297716"/>
    </source>
</evidence>
<evidence type="ECO:0000256" key="1">
    <source>
        <dbReference type="ARBA" id="ARBA00004123"/>
    </source>
</evidence>
<gene>
    <name evidence="8" type="ORF">E0Z10_g4326</name>
</gene>
<dbReference type="OrthoDB" id="3037908at2759"/>
<evidence type="ECO:0000256" key="2">
    <source>
        <dbReference type="ARBA" id="ARBA00022723"/>
    </source>
</evidence>
<evidence type="ECO:0000313" key="8">
    <source>
        <dbReference type="EMBL" id="TGJ84468.1"/>
    </source>
</evidence>
<dbReference type="CDD" id="cd12148">
    <property type="entry name" value="fungal_TF_MHR"/>
    <property type="match status" value="1"/>
</dbReference>
<protein>
    <recommendedName>
        <fullName evidence="7">Xylanolytic transcriptional activator regulatory domain-containing protein</fullName>
    </recommendedName>
</protein>
<evidence type="ECO:0000256" key="4">
    <source>
        <dbReference type="ARBA" id="ARBA00023125"/>
    </source>
</evidence>